<dbReference type="InterPro" id="IPR005904">
    <property type="entry name" value="Hxn_phspho_trans"/>
</dbReference>
<dbReference type="Gene3D" id="3.40.50.2020">
    <property type="match status" value="1"/>
</dbReference>
<evidence type="ECO:0000313" key="10">
    <source>
        <dbReference type="Proteomes" id="UP000009049"/>
    </source>
</evidence>
<evidence type="ECO:0000256" key="7">
    <source>
        <dbReference type="HAMAP-Rule" id="MF_00235"/>
    </source>
</evidence>
<dbReference type="SUPFAM" id="SSF52540">
    <property type="entry name" value="P-loop containing nucleoside triphosphate hydrolases"/>
    <property type="match status" value="1"/>
</dbReference>
<dbReference type="InterPro" id="IPR033690">
    <property type="entry name" value="Adenylat_kinase_CS"/>
</dbReference>
<evidence type="ECO:0000256" key="6">
    <source>
        <dbReference type="ARBA" id="ARBA00022842"/>
    </source>
</evidence>
<dbReference type="NCBIfam" id="NF001381">
    <property type="entry name" value="PRK00279.1-3"/>
    <property type="match status" value="1"/>
</dbReference>
<dbReference type="HAMAP" id="MF_00235">
    <property type="entry name" value="Adenylate_kinase_Adk"/>
    <property type="match status" value="1"/>
</dbReference>
<dbReference type="Pfam" id="PF00406">
    <property type="entry name" value="ADK"/>
    <property type="match status" value="1"/>
</dbReference>
<comment type="caution">
    <text evidence="7">Lacks conserved residue(s) required for the propagation of feature annotation.</text>
</comment>
<dbReference type="InterPro" id="IPR000850">
    <property type="entry name" value="Adenylat/UMP-CMP_kin"/>
</dbReference>
<dbReference type="GO" id="GO:0005737">
    <property type="term" value="C:cytoplasm"/>
    <property type="evidence" value="ECO:0007669"/>
    <property type="project" value="UniProtKB-SubCell"/>
</dbReference>
<feature type="binding site" evidence="7">
    <location>
        <position position="274"/>
    </location>
    <ligand>
        <name>AMP</name>
        <dbReference type="ChEBI" id="CHEBI:456215"/>
    </ligand>
</feature>
<dbReference type="eggNOG" id="COG0634">
    <property type="taxonomic scope" value="Bacteria"/>
</dbReference>
<evidence type="ECO:0000256" key="4">
    <source>
        <dbReference type="ARBA" id="ARBA00022741"/>
    </source>
</evidence>
<keyword evidence="7" id="KW-0963">Cytoplasm</keyword>
<dbReference type="Gene3D" id="3.40.50.300">
    <property type="entry name" value="P-loop containing nucleotide triphosphate hydrolases"/>
    <property type="match status" value="1"/>
</dbReference>
<feature type="binding site" evidence="7">
    <location>
        <begin position="192"/>
        <end position="197"/>
    </location>
    <ligand>
        <name>ATP</name>
        <dbReference type="ChEBI" id="CHEBI:30616"/>
    </ligand>
</feature>
<dbReference type="InterPro" id="IPR027417">
    <property type="entry name" value="P-loop_NTPase"/>
</dbReference>
<comment type="subcellular location">
    <subcellularLocation>
        <location evidence="7">Cytoplasm</location>
    </subcellularLocation>
</comment>
<feature type="region of interest" description="NMP" evidence="7">
    <location>
        <begin position="212"/>
        <end position="241"/>
    </location>
</feature>
<dbReference type="RefSeq" id="WP_015753932.1">
    <property type="nucleotide sequence ID" value="NC_013222.1"/>
</dbReference>
<dbReference type="AlphaFoldDB" id="A4CJR9"/>
<feature type="binding site" evidence="7">
    <location>
        <position position="218"/>
    </location>
    <ligand>
        <name>AMP</name>
        <dbReference type="ChEBI" id="CHEBI:456215"/>
    </ligand>
</feature>
<dbReference type="PROSITE" id="PS00113">
    <property type="entry name" value="ADENYLATE_KINASE"/>
    <property type="match status" value="1"/>
</dbReference>
<dbReference type="NCBIfam" id="NF011101">
    <property type="entry name" value="PRK14528.1"/>
    <property type="match status" value="1"/>
</dbReference>
<comment type="pathway">
    <text evidence="7">Purine metabolism; AMP biosynthesis via salvage pathway; AMP from ADP: step 1/1.</text>
</comment>
<keyword evidence="4 7" id="KW-0547">Nucleotide-binding</keyword>
<dbReference type="PRINTS" id="PR00094">
    <property type="entry name" value="ADENYLTKNASE"/>
</dbReference>
<feature type="binding site" evidence="7">
    <location>
        <begin position="239"/>
        <end position="241"/>
    </location>
    <ligand>
        <name>AMP</name>
        <dbReference type="ChEBI" id="CHEBI:456215"/>
    </ligand>
</feature>
<feature type="binding site" evidence="7">
    <location>
        <position position="309"/>
    </location>
    <ligand>
        <name>ATP</name>
        <dbReference type="ChEBI" id="CHEBI:30616"/>
    </ligand>
</feature>
<dbReference type="EC" id="2.7.4.3" evidence="7"/>
<keyword evidence="7" id="KW-0067">ATP-binding</keyword>
<feature type="binding site" evidence="7">
    <location>
        <position position="315"/>
    </location>
    <ligand>
        <name>AMP</name>
        <dbReference type="ChEBI" id="CHEBI:456215"/>
    </ligand>
</feature>
<dbReference type="HOGENOM" id="CLU_059177_1_0_10"/>
<feature type="binding site" evidence="7">
    <location>
        <position position="213"/>
    </location>
    <ligand>
        <name>AMP</name>
        <dbReference type="ChEBI" id="CHEBI:456215"/>
    </ligand>
</feature>
<organism evidence="9 10">
    <name type="scientific">Robiginitalea biformata (strain ATCC BAA-864 / DSM 15991 / KCTC 12146 / HTCC2501)</name>
    <dbReference type="NCBI Taxonomy" id="313596"/>
    <lineage>
        <taxon>Bacteria</taxon>
        <taxon>Pseudomonadati</taxon>
        <taxon>Bacteroidota</taxon>
        <taxon>Flavobacteriia</taxon>
        <taxon>Flavobacteriales</taxon>
        <taxon>Flavobacteriaceae</taxon>
        <taxon>Robiginitalea</taxon>
    </lineage>
</organism>
<keyword evidence="10" id="KW-1185">Reference proteome</keyword>
<comment type="domain">
    <text evidence="7">Consists of three domains, a large central CORE domain and two small peripheral domains, NMPbind and LID, which undergo movements during catalysis. The LID domain closes over the site of phosphoryl transfer upon ATP binding. Assembling and dissambling the active center during each catalytic cycle provides an effective means to prevent ATP hydrolysis.</text>
</comment>
<keyword evidence="2" id="KW-0479">Metal-binding</keyword>
<dbReference type="EMBL" id="CP001712">
    <property type="protein sequence ID" value="EAR17177.1"/>
    <property type="molecule type" value="Genomic_DNA"/>
</dbReference>
<dbReference type="GO" id="GO:0004422">
    <property type="term" value="F:hypoxanthine phosphoribosyltransferase activity"/>
    <property type="evidence" value="ECO:0007669"/>
    <property type="project" value="InterPro"/>
</dbReference>
<feature type="domain" description="Phosphoribosyltransferase" evidence="8">
    <location>
        <begin position="20"/>
        <end position="165"/>
    </location>
</feature>
<dbReference type="GO" id="GO:0004017">
    <property type="term" value="F:AMP kinase activity"/>
    <property type="evidence" value="ECO:0007669"/>
    <property type="project" value="UniProtKB-UniRule"/>
</dbReference>
<gene>
    <name evidence="7" type="primary">adk</name>
    <name evidence="9" type="ordered locus">RB2501_09745</name>
</gene>
<keyword evidence="6" id="KW-0460">Magnesium</keyword>
<evidence type="ECO:0000256" key="3">
    <source>
        <dbReference type="ARBA" id="ARBA00022727"/>
    </source>
</evidence>
<dbReference type="UniPathway" id="UPA00588">
    <property type="reaction ID" value="UER00649"/>
</dbReference>
<dbReference type="CDD" id="cd01428">
    <property type="entry name" value="ADK"/>
    <property type="match status" value="1"/>
</dbReference>
<dbReference type="NCBIfam" id="TIGR01203">
    <property type="entry name" value="HGPRTase"/>
    <property type="match status" value="1"/>
</dbReference>
<dbReference type="InterPro" id="IPR000836">
    <property type="entry name" value="PRTase_dom"/>
</dbReference>
<dbReference type="InterPro" id="IPR029057">
    <property type="entry name" value="PRTase-like"/>
</dbReference>
<evidence type="ECO:0000256" key="2">
    <source>
        <dbReference type="ARBA" id="ARBA00022723"/>
    </source>
</evidence>
<evidence type="ECO:0000256" key="5">
    <source>
        <dbReference type="ARBA" id="ARBA00022777"/>
    </source>
</evidence>
<dbReference type="GO" id="GO:0046872">
    <property type="term" value="F:metal ion binding"/>
    <property type="evidence" value="ECO:0007669"/>
    <property type="project" value="UniProtKB-KW"/>
</dbReference>
<dbReference type="OrthoDB" id="9805030at2"/>
<comment type="function">
    <text evidence="7">Catalyzes the reversible transfer of the terminal phosphate group between ATP and AMP. Plays an important role in cellular energy homeostasis and in adenine nucleotide metabolism.</text>
</comment>
<dbReference type="GO" id="GO:0005524">
    <property type="term" value="F:ATP binding"/>
    <property type="evidence" value="ECO:0007669"/>
    <property type="project" value="UniProtKB-UniRule"/>
</dbReference>
<accession>A4CJR9</accession>
<dbReference type="GO" id="GO:0044209">
    <property type="term" value="P:AMP salvage"/>
    <property type="evidence" value="ECO:0007669"/>
    <property type="project" value="UniProtKB-UniRule"/>
</dbReference>
<feature type="binding site" evidence="7">
    <location>
        <position position="355"/>
    </location>
    <ligand>
        <name>ATP</name>
        <dbReference type="ChEBI" id="CHEBI:30616"/>
    </ligand>
</feature>
<keyword evidence="5 7" id="KW-0418">Kinase</keyword>
<feature type="binding site" evidence="7">
    <location>
        <position position="327"/>
    </location>
    <ligand>
        <name>AMP</name>
        <dbReference type="ChEBI" id="CHEBI:456215"/>
    </ligand>
</feature>
<dbReference type="KEGG" id="rbi:RB2501_09745"/>
<dbReference type="NCBIfam" id="NF011100">
    <property type="entry name" value="PRK14527.1"/>
    <property type="match status" value="1"/>
</dbReference>
<evidence type="ECO:0000259" key="8">
    <source>
        <dbReference type="Pfam" id="PF00156"/>
    </source>
</evidence>
<dbReference type="CDD" id="cd06223">
    <property type="entry name" value="PRTases_typeI"/>
    <property type="match status" value="1"/>
</dbReference>
<proteinExistence type="inferred from homology"/>
<comment type="similarity">
    <text evidence="7">Belongs to the adenylate kinase family.</text>
</comment>
<dbReference type="GO" id="GO:0006166">
    <property type="term" value="P:purine ribonucleoside salvage"/>
    <property type="evidence" value="ECO:0007669"/>
    <property type="project" value="InterPro"/>
</dbReference>
<dbReference type="PANTHER" id="PTHR23359">
    <property type="entry name" value="NUCLEOTIDE KINASE"/>
    <property type="match status" value="1"/>
</dbReference>
<protein>
    <recommendedName>
        <fullName evidence="7">Adenylate kinase</fullName>
        <shortName evidence="7">AK</shortName>
        <ecNumber evidence="7">2.7.4.3</ecNumber>
    </recommendedName>
    <alternativeName>
        <fullName evidence="7">ATP-AMP transphosphorylase</fullName>
    </alternativeName>
    <alternativeName>
        <fullName evidence="7">ATP:AMP phosphotransferase</fullName>
    </alternativeName>
    <alternativeName>
        <fullName evidence="7">Adenylate monophosphate kinase</fullName>
    </alternativeName>
</protein>
<comment type="catalytic activity">
    <reaction evidence="7">
        <text>AMP + ATP = 2 ADP</text>
        <dbReference type="Rhea" id="RHEA:12973"/>
        <dbReference type="ChEBI" id="CHEBI:30616"/>
        <dbReference type="ChEBI" id="CHEBI:456215"/>
        <dbReference type="ChEBI" id="CHEBI:456216"/>
        <dbReference type="EC" id="2.7.4.3"/>
    </reaction>
</comment>
<comment type="subunit">
    <text evidence="7">Monomer.</text>
</comment>
<evidence type="ECO:0000313" key="9">
    <source>
        <dbReference type="EMBL" id="EAR17177.1"/>
    </source>
</evidence>
<keyword evidence="3 7" id="KW-0545">Nucleotide biosynthesis</keyword>
<evidence type="ECO:0000256" key="1">
    <source>
        <dbReference type="ARBA" id="ARBA00022679"/>
    </source>
</evidence>
<keyword evidence="1 7" id="KW-0808">Transferase</keyword>
<dbReference type="Pfam" id="PF00156">
    <property type="entry name" value="Pribosyltran"/>
    <property type="match status" value="1"/>
</dbReference>
<dbReference type="eggNOG" id="COG0563">
    <property type="taxonomic scope" value="Bacteria"/>
</dbReference>
<dbReference type="NCBIfam" id="NF011105">
    <property type="entry name" value="PRK14532.1"/>
    <property type="match status" value="1"/>
</dbReference>
<reference evidence="9 10" key="1">
    <citation type="journal article" date="2009" name="J. Bacteriol.">
        <title>Complete genome sequence of Robiginitalea biformata HTCC2501.</title>
        <authorList>
            <person name="Oh H.M."/>
            <person name="Giovannoni S.J."/>
            <person name="Lee K."/>
            <person name="Ferriera S."/>
            <person name="Johnson J."/>
            <person name="Cho J.C."/>
        </authorList>
    </citation>
    <scope>NUCLEOTIDE SEQUENCE [LARGE SCALE GENOMIC DNA]</scope>
    <source>
        <strain evidence="10">ATCC BAA-864 / HTCC2501 / KCTC 12146</strain>
    </source>
</reference>
<dbReference type="SUPFAM" id="SSF53271">
    <property type="entry name" value="PRTase-like"/>
    <property type="match status" value="1"/>
</dbReference>
<dbReference type="STRING" id="313596.RB2501_09745"/>
<sequence length="371" mass="42245">MEQSVTIYGKRFNHFIPESEILRAVEKVAAEIAEDYRDAVPVFVGVLNGAYMFVSDFMKHYPHPCELTFVKLSSYRGLTSTGIVETLLDLPEQVEGRHVIILEDIVDTGRTLQELVHLFANKNVKDFRIATLFYKSEIYNGEYPIDYFGLEIPDKFIVGYGLDYKEQGRNLRDIYQLNKPPMINLVLFGKPGAGKGTQAAFLKEKYDLKHISTGDVFRYNIKNGTELGNLAKSYIDKGDLVPDEVTIRMLQEEVEKNPEAAGFIFDGFPRTVAQAEALDDFLRTKDMQIDATIALEASDDVLLERLLERGKVSGRSDDQDPEKIKNRFREYNEKTAPLKSYYEEQDKFYSVNGIGEIQEITDRLAGVIESL</sequence>
<dbReference type="Proteomes" id="UP000009049">
    <property type="component" value="Chromosome"/>
</dbReference>
<feature type="binding site" evidence="7">
    <location>
        <begin position="267"/>
        <end position="270"/>
    </location>
    <ligand>
        <name>AMP</name>
        <dbReference type="ChEBI" id="CHEBI:456215"/>
    </ligand>
</feature>
<name>A4CJR9_ROBBH</name>